<reference evidence="2" key="1">
    <citation type="submission" date="2020-01" db="EMBL/GenBank/DDBJ databases">
        <authorList>
            <person name="Meier V. D."/>
            <person name="Meier V D."/>
        </authorList>
    </citation>
    <scope>NUCLEOTIDE SEQUENCE</scope>
    <source>
        <strain evidence="2">HLG_WM_MAG_07</strain>
    </source>
</reference>
<protein>
    <recommendedName>
        <fullName evidence="1">Retropepsin-like aspartic endopeptidase domain-containing protein</fullName>
    </recommendedName>
</protein>
<evidence type="ECO:0000259" key="1">
    <source>
        <dbReference type="Pfam" id="PF05618"/>
    </source>
</evidence>
<dbReference type="InterPro" id="IPR021109">
    <property type="entry name" value="Peptidase_aspartic_dom_sf"/>
</dbReference>
<accession>A0A6S6U7K5</accession>
<name>A0A6S6U7K5_9GAMM</name>
<dbReference type="EMBL" id="CACVAY010000141">
    <property type="protein sequence ID" value="CAA6827668.1"/>
    <property type="molecule type" value="Genomic_DNA"/>
</dbReference>
<dbReference type="SUPFAM" id="SSF50630">
    <property type="entry name" value="Acid proteases"/>
    <property type="match status" value="1"/>
</dbReference>
<evidence type="ECO:0000313" key="2">
    <source>
        <dbReference type="EMBL" id="CAA6827668.1"/>
    </source>
</evidence>
<dbReference type="Pfam" id="PF05618">
    <property type="entry name" value="Zn_protease"/>
    <property type="match status" value="1"/>
</dbReference>
<gene>
    <name evidence="2" type="ORF">HELGO_WM8457</name>
</gene>
<dbReference type="InterPro" id="IPR008503">
    <property type="entry name" value="Asp_endopeptidase"/>
</dbReference>
<dbReference type="AlphaFoldDB" id="A0A6S6U7K5"/>
<proteinExistence type="predicted"/>
<dbReference type="PANTHER" id="PTHR38037">
    <property type="entry name" value="ZN_PROTEASE DOMAIN-CONTAINING PROTEIN"/>
    <property type="match status" value="1"/>
</dbReference>
<dbReference type="PANTHER" id="PTHR38037:SF1">
    <property type="entry name" value="ATP-DEPENDENT ZINC PROTEASE DOMAIN-CONTAINING PROTEIN-RELATED"/>
    <property type="match status" value="1"/>
</dbReference>
<feature type="domain" description="Retropepsin-like aspartic endopeptidase" evidence="1">
    <location>
        <begin position="10"/>
        <end position="146"/>
    </location>
</feature>
<dbReference type="Gene3D" id="2.40.70.10">
    <property type="entry name" value="Acid Proteases"/>
    <property type="match status" value="1"/>
</dbReference>
<sequence length="171" mass="19601">MNKTNSNNRILGWREWGVLPDLAIPAIKMKVDTGAKTSALHAFHIDRIRKNRQDWVRFALRPLQRNHKKVITCETQILDERVVTDSGGHKESRYVICSSLQLSTGLQWDIELTLTDRDNMRFRMLLGRQALQAQDFLVNPTLSYCLGKPNIKTLYATAGVHSQTPDDKDRS</sequence>
<organism evidence="2">
    <name type="scientific">uncultured Thiotrichaceae bacterium</name>
    <dbReference type="NCBI Taxonomy" id="298394"/>
    <lineage>
        <taxon>Bacteria</taxon>
        <taxon>Pseudomonadati</taxon>
        <taxon>Pseudomonadota</taxon>
        <taxon>Gammaproteobacteria</taxon>
        <taxon>Thiotrichales</taxon>
        <taxon>Thiotrichaceae</taxon>
        <taxon>environmental samples</taxon>
    </lineage>
</organism>